<dbReference type="RefSeq" id="WP_263449591.1">
    <property type="nucleotide sequence ID" value="NZ_JACGBB010000074.1"/>
</dbReference>
<dbReference type="EMBL" id="JACGBB010000074">
    <property type="protein sequence ID" value="MBZ7988205.1"/>
    <property type="molecule type" value="Genomic_DNA"/>
</dbReference>
<dbReference type="PANTHER" id="PTHR42792">
    <property type="entry name" value="FLAGELLIN"/>
    <property type="match status" value="1"/>
</dbReference>
<dbReference type="InterPro" id="IPR046358">
    <property type="entry name" value="Flagellin_C"/>
</dbReference>
<evidence type="ECO:0000256" key="1">
    <source>
        <dbReference type="ARBA" id="ARBA00004365"/>
    </source>
</evidence>
<proteinExistence type="inferred from homology"/>
<keyword evidence="5" id="KW-0969">Cilium</keyword>
<evidence type="ECO:0000259" key="4">
    <source>
        <dbReference type="Pfam" id="PF00700"/>
    </source>
</evidence>
<comment type="similarity">
    <text evidence="2">Belongs to the bacterial flagellin family.</text>
</comment>
<protein>
    <submittedName>
        <fullName evidence="5">Flagellin B</fullName>
    </submittedName>
</protein>
<dbReference type="Gene3D" id="6.10.10.10">
    <property type="entry name" value="Flagellar export chaperone, C-terminal domain"/>
    <property type="match status" value="1"/>
</dbReference>
<dbReference type="PANTHER" id="PTHR42792:SF2">
    <property type="entry name" value="FLAGELLIN"/>
    <property type="match status" value="1"/>
</dbReference>
<evidence type="ECO:0000313" key="6">
    <source>
        <dbReference type="Proteomes" id="UP000786183"/>
    </source>
</evidence>
<gene>
    <name evidence="5" type="ORF">AVCANL283_08905</name>
</gene>
<evidence type="ECO:0000256" key="2">
    <source>
        <dbReference type="ARBA" id="ARBA00005709"/>
    </source>
</evidence>
<comment type="subcellular location">
    <subcellularLocation>
        <location evidence="1">Bacterial flagellum</location>
    </subcellularLocation>
</comment>
<dbReference type="SUPFAM" id="SSF64518">
    <property type="entry name" value="Phase 1 flagellin"/>
    <property type="match status" value="1"/>
</dbReference>
<name>A0ABS7WW59_9BACT</name>
<sequence>EPNRSGLKDIIGLTDENKTNFGRLSLSSNNGRDIVVQATTSAVDDKGKPKEIDVTSALGFDKNVVEKTISLRETNATISKEDADAMGFNTEEWQAGESGDNQNGYAAGVMTLKGAMAMMNIAENAIKALEAVRSDLGSVQNQLVSTINNISVTQVNVKSAESQIRDLDFASESSNFSKQQILAQSGVYALSQSNAVQQNVMKLLQ</sequence>
<keyword evidence="3" id="KW-0975">Bacterial flagellum</keyword>
<evidence type="ECO:0000256" key="3">
    <source>
        <dbReference type="ARBA" id="ARBA00023143"/>
    </source>
</evidence>
<comment type="caution">
    <text evidence="5">The sequence shown here is derived from an EMBL/GenBank/DDBJ whole genome shotgun (WGS) entry which is preliminary data.</text>
</comment>
<feature type="domain" description="Flagellin C-terminal" evidence="4">
    <location>
        <begin position="119"/>
        <end position="204"/>
    </location>
</feature>
<dbReference type="InterPro" id="IPR042187">
    <property type="entry name" value="Flagellin_C_sub2"/>
</dbReference>
<keyword evidence="6" id="KW-1185">Reference proteome</keyword>
<dbReference type="InterPro" id="IPR001492">
    <property type="entry name" value="Flagellin"/>
</dbReference>
<organism evidence="5 6">
    <name type="scientific">Campylobacter canadensis</name>
    <dbReference type="NCBI Taxonomy" id="449520"/>
    <lineage>
        <taxon>Bacteria</taxon>
        <taxon>Pseudomonadati</taxon>
        <taxon>Campylobacterota</taxon>
        <taxon>Epsilonproteobacteria</taxon>
        <taxon>Campylobacterales</taxon>
        <taxon>Campylobacteraceae</taxon>
        <taxon>Campylobacter</taxon>
    </lineage>
</organism>
<dbReference type="Gene3D" id="1.20.1330.10">
    <property type="entry name" value="f41 fragment of flagellin, N-terminal domain"/>
    <property type="match status" value="1"/>
</dbReference>
<dbReference type="Pfam" id="PF00700">
    <property type="entry name" value="Flagellin_C"/>
    <property type="match status" value="1"/>
</dbReference>
<accession>A0ABS7WW59</accession>
<dbReference type="Proteomes" id="UP000786183">
    <property type="component" value="Unassembled WGS sequence"/>
</dbReference>
<keyword evidence="5" id="KW-0966">Cell projection</keyword>
<keyword evidence="5" id="KW-0282">Flagellum</keyword>
<evidence type="ECO:0000313" key="5">
    <source>
        <dbReference type="EMBL" id="MBZ7988205.1"/>
    </source>
</evidence>
<reference evidence="5 6" key="1">
    <citation type="submission" date="2020-07" db="EMBL/GenBank/DDBJ databases">
        <title>Transfer of Campylobacter canadensis to the novel genus Avispirillum gen. nov., that also includes two novel species recovered from migratory waterfowl: Avispirillum anseris sp. nov. and Avispirillum brantae sp. nov.</title>
        <authorList>
            <person name="Miller W.G."/>
            <person name="Chapman M.H."/>
            <person name="Yee E."/>
            <person name="Inglis G.D."/>
        </authorList>
    </citation>
    <scope>NUCLEOTIDE SEQUENCE [LARGE SCALE GENOMIC DNA]</scope>
    <source>
        <strain evidence="5 6">L283</strain>
    </source>
</reference>
<feature type="non-terminal residue" evidence="5">
    <location>
        <position position="1"/>
    </location>
</feature>